<proteinExistence type="predicted"/>
<reference evidence="2 3" key="1">
    <citation type="submission" date="2020-08" db="EMBL/GenBank/DDBJ databases">
        <title>Genome Sequencing of Nocardia wallacei strain FMUON74 and assembly.</title>
        <authorList>
            <person name="Toyokawa M."/>
            <person name="Uesaka K."/>
        </authorList>
    </citation>
    <scope>NUCLEOTIDE SEQUENCE [LARGE SCALE GENOMIC DNA]</scope>
    <source>
        <strain evidence="2 3">FMUON74</strain>
    </source>
</reference>
<dbReference type="RefSeq" id="WP_187683574.1">
    <property type="nucleotide sequence ID" value="NZ_AP023396.1"/>
</dbReference>
<gene>
    <name evidence="2" type="ORF">NWFMUON74_42890</name>
</gene>
<name>A0A7G1KMR7_9NOCA</name>
<evidence type="ECO:0000256" key="1">
    <source>
        <dbReference type="SAM" id="MobiDB-lite"/>
    </source>
</evidence>
<dbReference type="AlphaFoldDB" id="A0A7G1KMR7"/>
<dbReference type="KEGG" id="nwl:NWFMUON74_42890"/>
<sequence length="100" mass="11404">MPDPEPADGYRVTTEPSVIRSWAEHRGARPAVASDPGRPDGPEPLRINFPGYREDGLREVSWDEWFRLFDERELAFVFQEQTAEGGPSSFYRLDARPAEP</sequence>
<keyword evidence="3" id="KW-1185">Reference proteome</keyword>
<dbReference type="GeneID" id="80348762"/>
<accession>A0A7G1KMR7</accession>
<dbReference type="EMBL" id="AP023396">
    <property type="protein sequence ID" value="BCK56517.1"/>
    <property type="molecule type" value="Genomic_DNA"/>
</dbReference>
<protein>
    <recommendedName>
        <fullName evidence="4">1,4-alpha-glucan branching enzyme</fullName>
    </recommendedName>
</protein>
<evidence type="ECO:0000313" key="3">
    <source>
        <dbReference type="Proteomes" id="UP000516173"/>
    </source>
</evidence>
<organism evidence="2 3">
    <name type="scientific">Nocardia wallacei</name>
    <dbReference type="NCBI Taxonomy" id="480035"/>
    <lineage>
        <taxon>Bacteria</taxon>
        <taxon>Bacillati</taxon>
        <taxon>Actinomycetota</taxon>
        <taxon>Actinomycetes</taxon>
        <taxon>Mycobacteriales</taxon>
        <taxon>Nocardiaceae</taxon>
        <taxon>Nocardia</taxon>
    </lineage>
</organism>
<dbReference type="Proteomes" id="UP000516173">
    <property type="component" value="Chromosome"/>
</dbReference>
<evidence type="ECO:0008006" key="4">
    <source>
        <dbReference type="Google" id="ProtNLM"/>
    </source>
</evidence>
<feature type="region of interest" description="Disordered" evidence="1">
    <location>
        <begin position="25"/>
        <end position="47"/>
    </location>
</feature>
<evidence type="ECO:0000313" key="2">
    <source>
        <dbReference type="EMBL" id="BCK56517.1"/>
    </source>
</evidence>